<organism evidence="5 6">
    <name type="scientific">Blastococcus tunisiensis</name>
    <dbReference type="NCBI Taxonomy" id="1798228"/>
    <lineage>
        <taxon>Bacteria</taxon>
        <taxon>Bacillati</taxon>
        <taxon>Actinomycetota</taxon>
        <taxon>Actinomycetes</taxon>
        <taxon>Geodermatophilales</taxon>
        <taxon>Geodermatophilaceae</taxon>
        <taxon>Blastococcus</taxon>
    </lineage>
</organism>
<gene>
    <name evidence="5" type="ORF">SAMN05216574_11642</name>
</gene>
<accession>A0A1I2JLT6</accession>
<dbReference type="Gene3D" id="3.40.50.12370">
    <property type="match status" value="1"/>
</dbReference>
<dbReference type="Proteomes" id="UP000198589">
    <property type="component" value="Unassembled WGS sequence"/>
</dbReference>
<sequence length="259" mass="26865">MSTFLLALAVVLLWVLVGLVAVLLFLGRRGYRSGTWYLLGAVLGPLFLPIAMERGRRAPDDTEVAARRDAPSERLTVLVGVDGSAESDAAVREAARLFAPGAARVLLVGVADPDVAEFGDEARLRAWQDLLDDRAGWFPPGGAVPVPRLRYGQPDRVLLETADAEGADVLVVGRRGRGLSHLLLGSVADSLSRHAVIPVLLAGAGSAGPGAGSSAQLPAVPAQLGEQPPVGIPGDGDVVDAAPADDGALDRGRGDRFPQ</sequence>
<proteinExistence type="inferred from homology"/>
<dbReference type="AlphaFoldDB" id="A0A1I2JLT6"/>
<evidence type="ECO:0000256" key="1">
    <source>
        <dbReference type="ARBA" id="ARBA00008791"/>
    </source>
</evidence>
<feature type="transmembrane region" description="Helical" evidence="3">
    <location>
        <begin position="6"/>
        <end position="27"/>
    </location>
</feature>
<comment type="similarity">
    <text evidence="1">Belongs to the universal stress protein A family.</text>
</comment>
<feature type="region of interest" description="Disordered" evidence="2">
    <location>
        <begin position="208"/>
        <end position="259"/>
    </location>
</feature>
<keyword evidence="3" id="KW-1133">Transmembrane helix</keyword>
<evidence type="ECO:0000313" key="6">
    <source>
        <dbReference type="Proteomes" id="UP000198589"/>
    </source>
</evidence>
<reference evidence="6" key="1">
    <citation type="submission" date="2016-10" db="EMBL/GenBank/DDBJ databases">
        <authorList>
            <person name="Varghese N."/>
            <person name="Submissions S."/>
        </authorList>
    </citation>
    <scope>NUCLEOTIDE SEQUENCE [LARGE SCALE GENOMIC DNA]</scope>
    <source>
        <strain evidence="6">DSM 46838</strain>
    </source>
</reference>
<dbReference type="PANTHER" id="PTHR46268:SF15">
    <property type="entry name" value="UNIVERSAL STRESS PROTEIN HP_0031"/>
    <property type="match status" value="1"/>
</dbReference>
<feature type="transmembrane region" description="Helical" evidence="3">
    <location>
        <begin position="34"/>
        <end position="52"/>
    </location>
</feature>
<evidence type="ECO:0000256" key="3">
    <source>
        <dbReference type="SAM" id="Phobius"/>
    </source>
</evidence>
<evidence type="ECO:0000256" key="2">
    <source>
        <dbReference type="SAM" id="MobiDB-lite"/>
    </source>
</evidence>
<dbReference type="PANTHER" id="PTHR46268">
    <property type="entry name" value="STRESS RESPONSE PROTEIN NHAX"/>
    <property type="match status" value="1"/>
</dbReference>
<feature type="compositionally biased region" description="Low complexity" evidence="2">
    <location>
        <begin position="235"/>
        <end position="246"/>
    </location>
</feature>
<keyword evidence="3" id="KW-0472">Membrane</keyword>
<keyword evidence="3" id="KW-0812">Transmembrane</keyword>
<protein>
    <submittedName>
        <fullName evidence="5">Nucleotide-binding universal stress protein, UspA family</fullName>
    </submittedName>
</protein>
<dbReference type="PRINTS" id="PR01438">
    <property type="entry name" value="UNVRSLSTRESS"/>
</dbReference>
<dbReference type="EMBL" id="FOND01000016">
    <property type="protein sequence ID" value="SFF53631.1"/>
    <property type="molecule type" value="Genomic_DNA"/>
</dbReference>
<feature type="compositionally biased region" description="Basic and acidic residues" evidence="2">
    <location>
        <begin position="248"/>
        <end position="259"/>
    </location>
</feature>
<name>A0A1I2JLT6_9ACTN</name>
<dbReference type="InterPro" id="IPR006016">
    <property type="entry name" value="UspA"/>
</dbReference>
<dbReference type="InterPro" id="IPR006015">
    <property type="entry name" value="Universal_stress_UspA"/>
</dbReference>
<feature type="domain" description="UspA" evidence="4">
    <location>
        <begin position="76"/>
        <end position="201"/>
    </location>
</feature>
<evidence type="ECO:0000259" key="4">
    <source>
        <dbReference type="Pfam" id="PF00582"/>
    </source>
</evidence>
<dbReference type="SUPFAM" id="SSF52402">
    <property type="entry name" value="Adenine nucleotide alpha hydrolases-like"/>
    <property type="match status" value="1"/>
</dbReference>
<dbReference type="Pfam" id="PF00582">
    <property type="entry name" value="Usp"/>
    <property type="match status" value="1"/>
</dbReference>
<evidence type="ECO:0000313" key="5">
    <source>
        <dbReference type="EMBL" id="SFF53631.1"/>
    </source>
</evidence>
<dbReference type="CDD" id="cd00293">
    <property type="entry name" value="USP-like"/>
    <property type="match status" value="1"/>
</dbReference>
<keyword evidence="6" id="KW-1185">Reference proteome</keyword>